<reference evidence="1 2" key="1">
    <citation type="journal article" date="2023" name="Genes (Basel)">
        <title>Chromosome-Level Genome Assembly and Circadian Gene Repertoire of the Patagonia Blennie Eleginops maclovinus-The Closest Ancestral Proxy of Antarctic Cryonotothenioids.</title>
        <authorList>
            <person name="Cheng C.C."/>
            <person name="Rivera-Colon A.G."/>
            <person name="Minhas B.F."/>
            <person name="Wilson L."/>
            <person name="Rayamajhi N."/>
            <person name="Vargas-Chacoff L."/>
            <person name="Catchen J.M."/>
        </authorList>
    </citation>
    <scope>NUCLEOTIDE SEQUENCE [LARGE SCALE GENOMIC DNA]</scope>
    <source>
        <strain evidence="1">JMC-PN-2008</strain>
    </source>
</reference>
<dbReference type="AlphaFoldDB" id="A0AAN7XF36"/>
<protein>
    <submittedName>
        <fullName evidence="1">Uncharacterized protein</fullName>
    </submittedName>
</protein>
<gene>
    <name evidence="1" type="ORF">PBY51_021137</name>
</gene>
<proteinExistence type="predicted"/>
<evidence type="ECO:0000313" key="1">
    <source>
        <dbReference type="EMBL" id="KAK5859590.1"/>
    </source>
</evidence>
<comment type="caution">
    <text evidence="1">The sequence shown here is derived from an EMBL/GenBank/DDBJ whole genome shotgun (WGS) entry which is preliminary data.</text>
</comment>
<dbReference type="EMBL" id="JAUZQC010000014">
    <property type="protein sequence ID" value="KAK5859590.1"/>
    <property type="molecule type" value="Genomic_DNA"/>
</dbReference>
<reference evidence="1 2" key="2">
    <citation type="journal article" date="2023" name="Mol. Biol. Evol.">
        <title>Genomics of Secondarily Temperate Adaptation in the Only Non-Antarctic Icefish.</title>
        <authorList>
            <person name="Rivera-Colon A.G."/>
            <person name="Rayamajhi N."/>
            <person name="Minhas B.F."/>
            <person name="Madrigal G."/>
            <person name="Bilyk K.T."/>
            <person name="Yoon V."/>
            <person name="Hune M."/>
            <person name="Gregory S."/>
            <person name="Cheng C.H.C."/>
            <person name="Catchen J.M."/>
        </authorList>
    </citation>
    <scope>NUCLEOTIDE SEQUENCE [LARGE SCALE GENOMIC DNA]</scope>
    <source>
        <strain evidence="1">JMC-PN-2008</strain>
    </source>
</reference>
<dbReference type="Proteomes" id="UP001346869">
    <property type="component" value="Unassembled WGS sequence"/>
</dbReference>
<name>A0AAN7XF36_ELEMC</name>
<keyword evidence="2" id="KW-1185">Reference proteome</keyword>
<sequence>MSRVGSTNVSSWGTVPAGWPREATINKKSLVRRVPVIANPLMALVATLEELFMLEPRGGTSHYSRALKHL</sequence>
<organism evidence="1 2">
    <name type="scientific">Eleginops maclovinus</name>
    <name type="common">Patagonian blennie</name>
    <name type="synonym">Eleginus maclovinus</name>
    <dbReference type="NCBI Taxonomy" id="56733"/>
    <lineage>
        <taxon>Eukaryota</taxon>
        <taxon>Metazoa</taxon>
        <taxon>Chordata</taxon>
        <taxon>Craniata</taxon>
        <taxon>Vertebrata</taxon>
        <taxon>Euteleostomi</taxon>
        <taxon>Actinopterygii</taxon>
        <taxon>Neopterygii</taxon>
        <taxon>Teleostei</taxon>
        <taxon>Neoteleostei</taxon>
        <taxon>Acanthomorphata</taxon>
        <taxon>Eupercaria</taxon>
        <taxon>Perciformes</taxon>
        <taxon>Notothenioidei</taxon>
        <taxon>Eleginopidae</taxon>
        <taxon>Eleginops</taxon>
    </lineage>
</organism>
<accession>A0AAN7XF36</accession>
<evidence type="ECO:0000313" key="2">
    <source>
        <dbReference type="Proteomes" id="UP001346869"/>
    </source>
</evidence>